<evidence type="ECO:0000313" key="4">
    <source>
        <dbReference type="EMBL" id="MDO3694536.1"/>
    </source>
</evidence>
<comment type="subcellular location">
    <subcellularLocation>
        <location evidence="1">Cell outer membrane</location>
        <topology evidence="1">Multi-pass membrane protein</topology>
    </subcellularLocation>
</comment>
<dbReference type="PANTHER" id="PTHR34978:SF3">
    <property type="entry name" value="SLR0241 PROTEIN"/>
    <property type="match status" value="1"/>
</dbReference>
<proteinExistence type="inferred from homology"/>
<sequence>MEYLLKVSAVIVVFYGIYRLFLQRDTFFEANRWFLILGILMSFTIPLIVIPVYHEYIPREESVDSIESFQEVEMLTPTVVDKPFDLLDYLPMVYALGIIIFSLRFFFRLISLASVIKKNKSHKKEGYIFTETTTELSPFSFFKWIVYNPNQFNSTELEQIITHEKVHAKQYHSVDILLMEICCVLLWFHPFVWLYNKSLKQNLEFLADKYALNQFNDTKSYQYTLLKVSVPNHQVALSNHFYNSLIKKRIAMLQKSKSKKINLLKYALVVPALALFLMSFNTEDVYVERIEEHVLNKNEFIIYNTFSELDFKQFRQKLESQGFELDLKKVKRNDNNLITWIDFTILKDGKDGRYRINSGAPINAIHIKYENNLFHINSLDFVENERKKGRNDIFEIIIDKDITVDYLESVKKHFNDKYDVEFNFKVLKRNENNKISQLEYEFKNNGGGKTVTMDVKDKSVLRYNPVTKLLSTSKVNKTGAVTYGDLDVLAGSHSFATRITKNYSDKFLEKCVDRLKEKGIIIEFKNVKRNSNGQIKAIEIIAESKYSDKKKLIVESPEALKKDIMISYVGDGYGLKLYQEKAFSFEKKKIVVLKENINSKDSIIKMKSLGDLRSDNATEADYGNPPNNSSVIIKRKISLSDKNPLYIIDGKEISDEEFKKINPDDIDNITVLKDKHATEKYGEKGKNGVVEITMKKDNDSTTQVSKSYPDIKVVSYGDGVKTESLGIKQRTIELDAKDLNLIKNPLYIIDGEEVSDEEFKKINPDDIQSINVLKDKHATDKYGEKGKDGVIEITMKKKKK</sequence>
<evidence type="ECO:0000256" key="2">
    <source>
        <dbReference type="SAM" id="Phobius"/>
    </source>
</evidence>
<dbReference type="PANTHER" id="PTHR34978">
    <property type="entry name" value="POSSIBLE SENSOR-TRANSDUCER PROTEIN BLAR"/>
    <property type="match status" value="1"/>
</dbReference>
<name>A0ABT8VRD7_9FLAO</name>
<keyword evidence="1 2" id="KW-0472">Membrane</keyword>
<evidence type="ECO:0000313" key="5">
    <source>
        <dbReference type="Proteomes" id="UP001168642"/>
    </source>
</evidence>
<dbReference type="PROSITE" id="PS52016">
    <property type="entry name" value="TONB_DEPENDENT_REC_3"/>
    <property type="match status" value="1"/>
</dbReference>
<evidence type="ECO:0000259" key="3">
    <source>
        <dbReference type="Pfam" id="PF05569"/>
    </source>
</evidence>
<organism evidence="4 5">
    <name type="scientific">Wenyingzhuangia gilva</name>
    <dbReference type="NCBI Taxonomy" id="3057677"/>
    <lineage>
        <taxon>Bacteria</taxon>
        <taxon>Pseudomonadati</taxon>
        <taxon>Bacteroidota</taxon>
        <taxon>Flavobacteriia</taxon>
        <taxon>Flavobacteriales</taxon>
        <taxon>Flavobacteriaceae</taxon>
        <taxon>Wenyingzhuangia</taxon>
    </lineage>
</organism>
<accession>A0ABT8VRD7</accession>
<keyword evidence="1" id="KW-0813">Transport</keyword>
<evidence type="ECO:0000256" key="1">
    <source>
        <dbReference type="PROSITE-ProRule" id="PRU01360"/>
    </source>
</evidence>
<protein>
    <submittedName>
        <fullName evidence="4">M56 family metallopeptidase</fullName>
    </submittedName>
</protein>
<dbReference type="Gene3D" id="2.170.130.10">
    <property type="entry name" value="TonB-dependent receptor, plug domain"/>
    <property type="match status" value="2"/>
</dbReference>
<dbReference type="Proteomes" id="UP001168642">
    <property type="component" value="Unassembled WGS sequence"/>
</dbReference>
<dbReference type="RefSeq" id="WP_302883779.1">
    <property type="nucleotide sequence ID" value="NZ_JAUMIT010000002.1"/>
</dbReference>
<keyword evidence="1 2" id="KW-0812">Transmembrane</keyword>
<feature type="transmembrane region" description="Helical" evidence="2">
    <location>
        <begin position="263"/>
        <end position="280"/>
    </location>
</feature>
<feature type="transmembrane region" description="Helical" evidence="2">
    <location>
        <begin position="6"/>
        <end position="22"/>
    </location>
</feature>
<comment type="similarity">
    <text evidence="1">Belongs to the TonB-dependent receptor family.</text>
</comment>
<keyword evidence="2" id="KW-1133">Transmembrane helix</keyword>
<feature type="transmembrane region" description="Helical" evidence="2">
    <location>
        <begin position="34"/>
        <end position="53"/>
    </location>
</feature>
<dbReference type="CDD" id="cd07341">
    <property type="entry name" value="M56_BlaR1_MecR1_like"/>
    <property type="match status" value="1"/>
</dbReference>
<dbReference type="InterPro" id="IPR037066">
    <property type="entry name" value="Plug_dom_sf"/>
</dbReference>
<dbReference type="SUPFAM" id="SSF56935">
    <property type="entry name" value="Porins"/>
    <property type="match status" value="2"/>
</dbReference>
<dbReference type="InterPro" id="IPR008756">
    <property type="entry name" value="Peptidase_M56"/>
</dbReference>
<keyword evidence="5" id="KW-1185">Reference proteome</keyword>
<gene>
    <name evidence="4" type="ORF">QVZ41_06720</name>
</gene>
<dbReference type="InterPro" id="IPR052173">
    <property type="entry name" value="Beta-lactam_resp_regulator"/>
</dbReference>
<keyword evidence="1" id="KW-0998">Cell outer membrane</keyword>
<feature type="transmembrane region" description="Helical" evidence="2">
    <location>
        <begin position="89"/>
        <end position="107"/>
    </location>
</feature>
<reference evidence="4" key="1">
    <citation type="submission" date="2023-07" db="EMBL/GenBank/DDBJ databases">
        <title>Wenyingzhuangia sp. chi5 genome sequencing and assembly.</title>
        <authorList>
            <person name="Park S."/>
        </authorList>
    </citation>
    <scope>NUCLEOTIDE SEQUENCE</scope>
    <source>
        <strain evidence="4">Chi5</strain>
    </source>
</reference>
<keyword evidence="1" id="KW-1134">Transmembrane beta strand</keyword>
<dbReference type="EMBL" id="JAUMIT010000002">
    <property type="protein sequence ID" value="MDO3694536.1"/>
    <property type="molecule type" value="Genomic_DNA"/>
</dbReference>
<dbReference type="Pfam" id="PF05569">
    <property type="entry name" value="Peptidase_M56"/>
    <property type="match status" value="1"/>
</dbReference>
<dbReference type="InterPro" id="IPR039426">
    <property type="entry name" value="TonB-dep_rcpt-like"/>
</dbReference>
<feature type="domain" description="Peptidase M56" evidence="3">
    <location>
        <begin position="148"/>
        <end position="253"/>
    </location>
</feature>
<comment type="caution">
    <text evidence="4">The sequence shown here is derived from an EMBL/GenBank/DDBJ whole genome shotgun (WGS) entry which is preliminary data.</text>
</comment>